<accession>A0AAD1XZ94</accession>
<comment type="caution">
    <text evidence="1">The sequence shown here is derived from an EMBL/GenBank/DDBJ whole genome shotgun (WGS) entry which is preliminary data.</text>
</comment>
<evidence type="ECO:0000313" key="1">
    <source>
        <dbReference type="EMBL" id="CAI2381840.1"/>
    </source>
</evidence>
<evidence type="ECO:0000313" key="2">
    <source>
        <dbReference type="Proteomes" id="UP001295684"/>
    </source>
</evidence>
<protein>
    <submittedName>
        <fullName evidence="1">Uncharacterized protein</fullName>
    </submittedName>
</protein>
<reference evidence="1" key="1">
    <citation type="submission" date="2023-07" db="EMBL/GenBank/DDBJ databases">
        <authorList>
            <consortium name="AG Swart"/>
            <person name="Singh M."/>
            <person name="Singh A."/>
            <person name="Seah K."/>
            <person name="Emmerich C."/>
        </authorList>
    </citation>
    <scope>NUCLEOTIDE SEQUENCE</scope>
    <source>
        <strain evidence="1">DP1</strain>
    </source>
</reference>
<proteinExistence type="predicted"/>
<gene>
    <name evidence="1" type="ORF">ECRASSUSDP1_LOCUS23306</name>
</gene>
<dbReference type="AlphaFoldDB" id="A0AAD1XZ94"/>
<dbReference type="EMBL" id="CAMPGE010023969">
    <property type="protein sequence ID" value="CAI2381840.1"/>
    <property type="molecule type" value="Genomic_DNA"/>
</dbReference>
<dbReference type="Proteomes" id="UP001295684">
    <property type="component" value="Unassembled WGS sequence"/>
</dbReference>
<sequence>MIQSSLEILLNTSHGSLILRDKVLLLSSKSLLKPDLDCNKGSL</sequence>
<keyword evidence="2" id="KW-1185">Reference proteome</keyword>
<organism evidence="1 2">
    <name type="scientific">Euplotes crassus</name>
    <dbReference type="NCBI Taxonomy" id="5936"/>
    <lineage>
        <taxon>Eukaryota</taxon>
        <taxon>Sar</taxon>
        <taxon>Alveolata</taxon>
        <taxon>Ciliophora</taxon>
        <taxon>Intramacronucleata</taxon>
        <taxon>Spirotrichea</taxon>
        <taxon>Hypotrichia</taxon>
        <taxon>Euplotida</taxon>
        <taxon>Euplotidae</taxon>
        <taxon>Moneuplotes</taxon>
    </lineage>
</organism>
<name>A0AAD1XZ94_EUPCR</name>